<dbReference type="Gene3D" id="1.20.1600.10">
    <property type="entry name" value="Outer membrane efflux proteins (OEP)"/>
    <property type="match status" value="1"/>
</dbReference>
<accession>A0A1U9NJN0</accession>
<sequence length="472" mass="52679" precursor="true">MKRNILIFLLTAAALLTGCSSNSTDPAPAFQDVRGVIKQRTTYDVSWDTVNPAGQKIQQQIDTMLDHELISAHAVQIALLNNPRIQAVYEELGIAQAELVQAGLFKNPVFDFSIRFFEGSNDDDIVEMSLVQNFMDILLTPLRVDMEQAQLQITKAHVTLKVFELVAQTHKAFYSYQSAAQINAMYEDILFSTEAAYEAAQRLHDAGNITDLELARHRQLYEQTKLNVADSQNALLQARETLNAKMGLWGERAAKWTARPKLPGIPENDLPTDNIESLAINNSLNLGVIQKQIEAVAARMDIEVTEKMFAEFRTGISSERESDGTWTTGPAFATGIPIFDLGQAAEARGAAKIRQLLDNYTAAAIDLRAAGRSAVYRLKNAKRQASYYKKILVPLSEQITLETHLQYNAMQVGLFHLLDAKRDEIQTQLRYTTSLRNYWIARTQVELLLNGYMTEPAAQTMTPDPAQAMGGH</sequence>
<evidence type="ECO:0000313" key="3">
    <source>
        <dbReference type="EMBL" id="AQT68132.1"/>
    </source>
</evidence>
<dbReference type="STRING" id="1936003.STSP2_01287"/>
<protein>
    <submittedName>
        <fullName evidence="3">Outer membrane efflux protein</fullName>
    </submittedName>
</protein>
<dbReference type="GO" id="GO:0015562">
    <property type="term" value="F:efflux transmembrane transporter activity"/>
    <property type="evidence" value="ECO:0007669"/>
    <property type="project" value="InterPro"/>
</dbReference>
<dbReference type="AlphaFoldDB" id="A0A1U9NJN0"/>
<dbReference type="InterPro" id="IPR010131">
    <property type="entry name" value="MdtP/NodT-like"/>
</dbReference>
<feature type="signal peptide" evidence="2">
    <location>
        <begin position="1"/>
        <end position="23"/>
    </location>
</feature>
<dbReference type="PANTHER" id="PTHR30203">
    <property type="entry name" value="OUTER MEMBRANE CATION EFFLUX PROTEIN"/>
    <property type="match status" value="1"/>
</dbReference>
<dbReference type="RefSeq" id="WP_146660868.1">
    <property type="nucleotide sequence ID" value="NZ_CP019791.1"/>
</dbReference>
<dbReference type="SUPFAM" id="SSF56954">
    <property type="entry name" value="Outer membrane efflux proteins (OEP)"/>
    <property type="match status" value="1"/>
</dbReference>
<gene>
    <name evidence="3" type="ORF">STSP2_01287</name>
</gene>
<evidence type="ECO:0000256" key="2">
    <source>
        <dbReference type="SAM" id="SignalP"/>
    </source>
</evidence>
<feature type="chain" id="PRO_5010699963" evidence="2">
    <location>
        <begin position="24"/>
        <end position="472"/>
    </location>
</feature>
<keyword evidence="4" id="KW-1185">Reference proteome</keyword>
<evidence type="ECO:0000313" key="4">
    <source>
        <dbReference type="Proteomes" id="UP000189674"/>
    </source>
</evidence>
<dbReference type="EMBL" id="CP019791">
    <property type="protein sequence ID" value="AQT68132.1"/>
    <property type="molecule type" value="Genomic_DNA"/>
</dbReference>
<evidence type="ECO:0000256" key="1">
    <source>
        <dbReference type="ARBA" id="ARBA00007613"/>
    </source>
</evidence>
<dbReference type="PROSITE" id="PS51257">
    <property type="entry name" value="PROKAR_LIPOPROTEIN"/>
    <property type="match status" value="1"/>
</dbReference>
<dbReference type="Pfam" id="PF02321">
    <property type="entry name" value="OEP"/>
    <property type="match status" value="1"/>
</dbReference>
<reference evidence="4" key="1">
    <citation type="submission" date="2017-02" db="EMBL/GenBank/DDBJ databases">
        <title>Comparative genomics and description of representatives of a novel lineage of planctomycetes thriving in anoxic sediments.</title>
        <authorList>
            <person name="Spring S."/>
            <person name="Bunk B."/>
            <person name="Sproer C."/>
        </authorList>
    </citation>
    <scope>NUCLEOTIDE SEQUENCE [LARGE SCALE GENOMIC DNA]</scope>
    <source>
        <strain evidence="4">ST-NAGAB-D1</strain>
    </source>
</reference>
<organism evidence="3 4">
    <name type="scientific">Anaerohalosphaera lusitana</name>
    <dbReference type="NCBI Taxonomy" id="1936003"/>
    <lineage>
        <taxon>Bacteria</taxon>
        <taxon>Pseudomonadati</taxon>
        <taxon>Planctomycetota</taxon>
        <taxon>Phycisphaerae</taxon>
        <taxon>Sedimentisphaerales</taxon>
        <taxon>Anaerohalosphaeraceae</taxon>
        <taxon>Anaerohalosphaera</taxon>
    </lineage>
</organism>
<keyword evidence="2" id="KW-0732">Signal</keyword>
<dbReference type="PANTHER" id="PTHR30203:SF24">
    <property type="entry name" value="BLR4935 PROTEIN"/>
    <property type="match status" value="1"/>
</dbReference>
<name>A0A1U9NJN0_9BACT</name>
<comment type="similarity">
    <text evidence="1">Belongs to the outer membrane factor (OMF) (TC 1.B.17) family.</text>
</comment>
<proteinExistence type="inferred from homology"/>
<dbReference type="OrthoDB" id="237412at2"/>
<dbReference type="Proteomes" id="UP000189674">
    <property type="component" value="Chromosome"/>
</dbReference>
<dbReference type="KEGG" id="alus:STSP2_01287"/>
<dbReference type="InterPro" id="IPR003423">
    <property type="entry name" value="OMP_efflux"/>
</dbReference>